<keyword evidence="2" id="KW-0472">Membrane</keyword>
<dbReference type="InParanoid" id="A0A1E7F2Y8"/>
<evidence type="ECO:0000256" key="1">
    <source>
        <dbReference type="SAM" id="MobiDB-lite"/>
    </source>
</evidence>
<organism evidence="3 4">
    <name type="scientific">Fragilariopsis cylindrus CCMP1102</name>
    <dbReference type="NCBI Taxonomy" id="635003"/>
    <lineage>
        <taxon>Eukaryota</taxon>
        <taxon>Sar</taxon>
        <taxon>Stramenopiles</taxon>
        <taxon>Ochrophyta</taxon>
        <taxon>Bacillariophyta</taxon>
        <taxon>Bacillariophyceae</taxon>
        <taxon>Bacillariophycidae</taxon>
        <taxon>Bacillariales</taxon>
        <taxon>Bacillariaceae</taxon>
        <taxon>Fragilariopsis</taxon>
    </lineage>
</organism>
<name>A0A1E7F2Y8_9STRA</name>
<accession>A0A1E7F2Y8</accession>
<keyword evidence="2" id="KW-0812">Transmembrane</keyword>
<feature type="compositionally biased region" description="Basic and acidic residues" evidence="1">
    <location>
        <begin position="219"/>
        <end position="236"/>
    </location>
</feature>
<feature type="region of interest" description="Disordered" evidence="1">
    <location>
        <begin position="260"/>
        <end position="301"/>
    </location>
</feature>
<feature type="compositionally biased region" description="Low complexity" evidence="1">
    <location>
        <begin position="154"/>
        <end position="168"/>
    </location>
</feature>
<feature type="region of interest" description="Disordered" evidence="1">
    <location>
        <begin position="126"/>
        <end position="168"/>
    </location>
</feature>
<feature type="transmembrane region" description="Helical" evidence="2">
    <location>
        <begin position="175"/>
        <end position="195"/>
    </location>
</feature>
<gene>
    <name evidence="3" type="ORF">FRACYDRAFT_263165</name>
</gene>
<feature type="compositionally biased region" description="Polar residues" evidence="1">
    <location>
        <begin position="286"/>
        <end position="299"/>
    </location>
</feature>
<feature type="region of interest" description="Disordered" evidence="1">
    <location>
        <begin position="205"/>
        <end position="236"/>
    </location>
</feature>
<feature type="compositionally biased region" description="Polar residues" evidence="1">
    <location>
        <begin position="330"/>
        <end position="340"/>
    </location>
</feature>
<dbReference type="KEGG" id="fcy:FRACYDRAFT_263165"/>
<evidence type="ECO:0000313" key="4">
    <source>
        <dbReference type="Proteomes" id="UP000095751"/>
    </source>
</evidence>
<dbReference type="Proteomes" id="UP000095751">
    <property type="component" value="Unassembled WGS sequence"/>
</dbReference>
<sequence length="365" mass="40092">MTKSIATTAAAATMKYYVSVTGLQVKSMWHMPRFIYFVSQINASSFPGNIDQQFTGRNGVQHTLTVWKDRKSMMKFYASGPHAAAMKVTSQISTPGGTKVYGYYSNSIPTWDEALVLWDEHGAMHGRKPTRTAVTTTTTVPETNQKKRRGGGNSNSSDSNGGSSSMSSTGVAKRMMVIGSSVGVISVLTVLLCYISQPEWILQTSATPSTKEASSSSQESEHDEKEQQQQHQHQFEQKEIDIDGIASIAELNALSQTLRGPQFLDYPPPPHGKEETTTTTTTKTTPQGATPGNSNNNFTSKRRRKKLLESSKDQFWDFVIQQQQQQQQQSYDGDSANANDIDNDTEVGESFTTCKCCAAGSHVEK</sequence>
<feature type="region of interest" description="Disordered" evidence="1">
    <location>
        <begin position="321"/>
        <end position="345"/>
    </location>
</feature>
<protein>
    <recommendedName>
        <fullName evidence="5">DUF3291 domain-containing protein</fullName>
    </recommendedName>
</protein>
<proteinExistence type="predicted"/>
<evidence type="ECO:0000313" key="3">
    <source>
        <dbReference type="EMBL" id="OEU12213.1"/>
    </source>
</evidence>
<dbReference type="EMBL" id="KV784365">
    <property type="protein sequence ID" value="OEU12213.1"/>
    <property type="molecule type" value="Genomic_DNA"/>
</dbReference>
<reference evidence="3 4" key="1">
    <citation type="submission" date="2016-09" db="EMBL/GenBank/DDBJ databases">
        <title>Extensive genetic diversity and differential bi-allelic expression allows diatom success in the polar Southern Ocean.</title>
        <authorList>
            <consortium name="DOE Joint Genome Institute"/>
            <person name="Mock T."/>
            <person name="Otillar R.P."/>
            <person name="Strauss J."/>
            <person name="Dupont C."/>
            <person name="Frickenhaus S."/>
            <person name="Maumus F."/>
            <person name="Mcmullan M."/>
            <person name="Sanges R."/>
            <person name="Schmutz J."/>
            <person name="Toseland A."/>
            <person name="Valas R."/>
            <person name="Veluchamy A."/>
            <person name="Ward B.J."/>
            <person name="Allen A."/>
            <person name="Barry K."/>
            <person name="Falciatore A."/>
            <person name="Ferrante M."/>
            <person name="Fortunato A.E."/>
            <person name="Gloeckner G."/>
            <person name="Gruber A."/>
            <person name="Hipkin R."/>
            <person name="Janech M."/>
            <person name="Kroth P."/>
            <person name="Leese F."/>
            <person name="Lindquist E."/>
            <person name="Lyon B.R."/>
            <person name="Martin J."/>
            <person name="Mayer C."/>
            <person name="Parker M."/>
            <person name="Quesneville H."/>
            <person name="Raymond J."/>
            <person name="Uhlig C."/>
            <person name="Valentin K.U."/>
            <person name="Worden A.Z."/>
            <person name="Armbrust E.V."/>
            <person name="Bowler C."/>
            <person name="Green B."/>
            <person name="Moulton V."/>
            <person name="Van Oosterhout C."/>
            <person name="Grigoriev I."/>
        </authorList>
    </citation>
    <scope>NUCLEOTIDE SEQUENCE [LARGE SCALE GENOMIC DNA]</scope>
    <source>
        <strain evidence="3 4">CCMP1102</strain>
    </source>
</reference>
<evidence type="ECO:0008006" key="5">
    <source>
        <dbReference type="Google" id="ProtNLM"/>
    </source>
</evidence>
<evidence type="ECO:0000256" key="2">
    <source>
        <dbReference type="SAM" id="Phobius"/>
    </source>
</evidence>
<keyword evidence="2" id="KW-1133">Transmembrane helix</keyword>
<feature type="compositionally biased region" description="Low complexity" evidence="1">
    <location>
        <begin position="131"/>
        <end position="143"/>
    </location>
</feature>
<dbReference type="OrthoDB" id="47916at2759"/>
<dbReference type="AlphaFoldDB" id="A0A1E7F2Y8"/>
<keyword evidence="4" id="KW-1185">Reference proteome</keyword>